<dbReference type="AlphaFoldDB" id="A0AAV4Y7Q2"/>
<dbReference type="Proteomes" id="UP001054945">
    <property type="component" value="Unassembled WGS sequence"/>
</dbReference>
<accession>A0AAV4Y7Q2</accession>
<gene>
    <name evidence="2" type="primary">AVEN_63764_1</name>
    <name evidence="2" type="ORF">CEXT_344091</name>
</gene>
<feature type="chain" id="PRO_5043506699" evidence="1">
    <location>
        <begin position="41"/>
        <end position="179"/>
    </location>
</feature>
<name>A0AAV4Y7Q2_CAEEX</name>
<comment type="caution">
    <text evidence="2">The sequence shown here is derived from an EMBL/GenBank/DDBJ whole genome shotgun (WGS) entry which is preliminary data.</text>
</comment>
<sequence>MLKGVKSSKGTTSGSLPNMIKFCWMLFFVICLLCLQSSWSQMQFVDLVQGEHGLQYDSGWPSNQDINYVRFNRDLKTQFFNTLTGDKQQQAAGEGTKRRDRITALFIKLMTRLFRQRPFQRLLCGSNATCLANLNTPALKKRLRVEPIFTNPILCLFKTCQIDLNDRSWPTVNLTFISV</sequence>
<evidence type="ECO:0000313" key="3">
    <source>
        <dbReference type="Proteomes" id="UP001054945"/>
    </source>
</evidence>
<organism evidence="2 3">
    <name type="scientific">Caerostris extrusa</name>
    <name type="common">Bark spider</name>
    <name type="synonym">Caerostris bankana</name>
    <dbReference type="NCBI Taxonomy" id="172846"/>
    <lineage>
        <taxon>Eukaryota</taxon>
        <taxon>Metazoa</taxon>
        <taxon>Ecdysozoa</taxon>
        <taxon>Arthropoda</taxon>
        <taxon>Chelicerata</taxon>
        <taxon>Arachnida</taxon>
        <taxon>Araneae</taxon>
        <taxon>Araneomorphae</taxon>
        <taxon>Entelegynae</taxon>
        <taxon>Araneoidea</taxon>
        <taxon>Araneidae</taxon>
        <taxon>Caerostris</taxon>
    </lineage>
</organism>
<keyword evidence="3" id="KW-1185">Reference proteome</keyword>
<protein>
    <submittedName>
        <fullName evidence="2">Uncharacterized protein</fullName>
    </submittedName>
</protein>
<dbReference type="EMBL" id="BPLR01018896">
    <property type="protein sequence ID" value="GIZ03045.1"/>
    <property type="molecule type" value="Genomic_DNA"/>
</dbReference>
<keyword evidence="1" id="KW-0732">Signal</keyword>
<evidence type="ECO:0000313" key="2">
    <source>
        <dbReference type="EMBL" id="GIZ03045.1"/>
    </source>
</evidence>
<proteinExistence type="predicted"/>
<feature type="signal peptide" evidence="1">
    <location>
        <begin position="1"/>
        <end position="40"/>
    </location>
</feature>
<evidence type="ECO:0000256" key="1">
    <source>
        <dbReference type="SAM" id="SignalP"/>
    </source>
</evidence>
<reference evidence="2 3" key="1">
    <citation type="submission" date="2021-06" db="EMBL/GenBank/DDBJ databases">
        <title>Caerostris extrusa draft genome.</title>
        <authorList>
            <person name="Kono N."/>
            <person name="Arakawa K."/>
        </authorList>
    </citation>
    <scope>NUCLEOTIDE SEQUENCE [LARGE SCALE GENOMIC DNA]</scope>
</reference>